<gene>
    <name evidence="1" type="ORF">AVEN_275768_1</name>
</gene>
<evidence type="ECO:0000313" key="2">
    <source>
        <dbReference type="Proteomes" id="UP000499080"/>
    </source>
</evidence>
<accession>A0A4Y2HEL5</accession>
<reference evidence="1 2" key="1">
    <citation type="journal article" date="2019" name="Sci. Rep.">
        <title>Orb-weaving spider Araneus ventricosus genome elucidates the spidroin gene catalogue.</title>
        <authorList>
            <person name="Kono N."/>
            <person name="Nakamura H."/>
            <person name="Ohtoshi R."/>
            <person name="Moran D.A.P."/>
            <person name="Shinohara A."/>
            <person name="Yoshida Y."/>
            <person name="Fujiwara M."/>
            <person name="Mori M."/>
            <person name="Tomita M."/>
            <person name="Arakawa K."/>
        </authorList>
    </citation>
    <scope>NUCLEOTIDE SEQUENCE [LARGE SCALE GENOMIC DNA]</scope>
</reference>
<keyword evidence="2" id="KW-1185">Reference proteome</keyword>
<proteinExistence type="predicted"/>
<dbReference type="AlphaFoldDB" id="A0A4Y2HEL5"/>
<dbReference type="EMBL" id="BGPR01001887">
    <property type="protein sequence ID" value="GBM63740.1"/>
    <property type="molecule type" value="Genomic_DNA"/>
</dbReference>
<dbReference type="Proteomes" id="UP000499080">
    <property type="component" value="Unassembled WGS sequence"/>
</dbReference>
<comment type="caution">
    <text evidence="1">The sequence shown here is derived from an EMBL/GenBank/DDBJ whole genome shotgun (WGS) entry which is preliminary data.</text>
</comment>
<protein>
    <submittedName>
        <fullName evidence="1">Uncharacterized protein</fullName>
    </submittedName>
</protein>
<name>A0A4Y2HEL5_ARAVE</name>
<evidence type="ECO:0000313" key="1">
    <source>
        <dbReference type="EMBL" id="GBM63740.1"/>
    </source>
</evidence>
<sequence>MKRNALPAPSLGNSREEWKLRKCRAGVGRLHLPLSNGDRAHKQVGKKVDHGNILFSRFFRDRPLPTLLPEGRCPPPFTSVPFLALTHTDPRLWCNTAHDFL</sequence>
<organism evidence="1 2">
    <name type="scientific">Araneus ventricosus</name>
    <name type="common">Orbweaver spider</name>
    <name type="synonym">Epeira ventricosa</name>
    <dbReference type="NCBI Taxonomy" id="182803"/>
    <lineage>
        <taxon>Eukaryota</taxon>
        <taxon>Metazoa</taxon>
        <taxon>Ecdysozoa</taxon>
        <taxon>Arthropoda</taxon>
        <taxon>Chelicerata</taxon>
        <taxon>Arachnida</taxon>
        <taxon>Araneae</taxon>
        <taxon>Araneomorphae</taxon>
        <taxon>Entelegynae</taxon>
        <taxon>Araneoidea</taxon>
        <taxon>Araneidae</taxon>
        <taxon>Araneus</taxon>
    </lineage>
</organism>